<evidence type="ECO:0000256" key="1">
    <source>
        <dbReference type="ARBA" id="ARBA00010515"/>
    </source>
</evidence>
<dbReference type="AlphaFoldDB" id="A0A6P1BV87"/>
<evidence type="ECO:0000313" key="5">
    <source>
        <dbReference type="EMBL" id="NEV02209.1"/>
    </source>
</evidence>
<dbReference type="InterPro" id="IPR029058">
    <property type="entry name" value="AB_hydrolase_fold"/>
</dbReference>
<evidence type="ECO:0000256" key="2">
    <source>
        <dbReference type="ARBA" id="ARBA00022801"/>
    </source>
</evidence>
<evidence type="ECO:0000259" key="4">
    <source>
        <dbReference type="Pfam" id="PF07859"/>
    </source>
</evidence>
<comment type="caution">
    <text evidence="5">The sequence shown here is derived from an EMBL/GenBank/DDBJ whole genome shotgun (WGS) entry which is preliminary data.</text>
</comment>
<evidence type="ECO:0000313" key="6">
    <source>
        <dbReference type="Proteomes" id="UP000468531"/>
    </source>
</evidence>
<proteinExistence type="inferred from homology"/>
<dbReference type="Gene3D" id="3.40.50.1820">
    <property type="entry name" value="alpha/beta hydrolase"/>
    <property type="match status" value="1"/>
</dbReference>
<feature type="signal peptide" evidence="3">
    <location>
        <begin position="1"/>
        <end position="31"/>
    </location>
</feature>
<dbReference type="PANTHER" id="PTHR48081:SF30">
    <property type="entry name" value="ACETYL-HYDROLASE LIPR-RELATED"/>
    <property type="match status" value="1"/>
</dbReference>
<reference evidence="5 6" key="1">
    <citation type="journal article" date="2020" name="Arch. Microbiol.">
        <title>Bradyrhizobium uaiense sp. nov., a new highly efficient cowpea symbiont.</title>
        <authorList>
            <person name="Cabral Michel D."/>
            <person name="Azarias Guimaraes A."/>
            <person name="Martins da Costa E."/>
            <person name="Soares de Carvalho T."/>
            <person name="Balsanelli E."/>
            <person name="Willems A."/>
            <person name="Maltempi de Souza E."/>
            <person name="de Souza Moreira F.M."/>
        </authorList>
    </citation>
    <scope>NUCLEOTIDE SEQUENCE [LARGE SCALE GENOMIC DNA]</scope>
    <source>
        <strain evidence="5 6">UFLA 03-164</strain>
    </source>
</reference>
<keyword evidence="3" id="KW-0732">Signal</keyword>
<dbReference type="PANTHER" id="PTHR48081">
    <property type="entry name" value="AB HYDROLASE SUPERFAMILY PROTEIN C4A8.06C"/>
    <property type="match status" value="1"/>
</dbReference>
<dbReference type="Pfam" id="PF07859">
    <property type="entry name" value="Abhydrolase_3"/>
    <property type="match status" value="1"/>
</dbReference>
<dbReference type="InterPro" id="IPR013094">
    <property type="entry name" value="AB_hydrolase_3"/>
</dbReference>
<accession>A0A6P1BV87</accession>
<dbReference type="RefSeq" id="WP_163162155.1">
    <property type="nucleotide sequence ID" value="NZ_VKHP01000323.1"/>
</dbReference>
<feature type="domain" description="Alpha/beta hydrolase fold-3" evidence="4">
    <location>
        <begin position="147"/>
        <end position="348"/>
    </location>
</feature>
<dbReference type="InterPro" id="IPR050300">
    <property type="entry name" value="GDXG_lipolytic_enzyme"/>
</dbReference>
<dbReference type="SUPFAM" id="SSF53474">
    <property type="entry name" value="alpha/beta-Hydrolases"/>
    <property type="match status" value="1"/>
</dbReference>
<feature type="chain" id="PRO_5026681209" evidence="3">
    <location>
        <begin position="32"/>
        <end position="375"/>
    </location>
</feature>
<gene>
    <name evidence="5" type="ORF">FNJ47_42390</name>
</gene>
<sequence>MRQSHRVLLSISLPSISLVAALAASFTTAHAQIAASYDDLARIEAAANADNGKRVAPLKSIGNPTTDVSPEMQAMIGTPYPPHFNADPKTPAEWKELIDRRAKQAIAGIPAMKAKLGVKVEETKIAGVHCYIVTPNKITLENRRRLLIHVHGGGYVFGPGEAALPEAIMMAGFGGFKVISVDYRMPPDFPYPAAMDDAMAVWKEVLKSHERHRLAIFGTSTGGAMTLAMVLRARDEKLPLPAAIAPGTPWADIDKIGDSYASNEWVDNVLVTWDGWLGRAARLYANGTSLKNPYISPIYGDFKGFPPTILTSGTRDLFLSNTVRTHRKLRRAGVIADLNVYEGQSHAQYQMNVDAPETKEAFTDIAKFFDRYLKQ</sequence>
<evidence type="ECO:0000256" key="3">
    <source>
        <dbReference type="SAM" id="SignalP"/>
    </source>
</evidence>
<keyword evidence="2 5" id="KW-0378">Hydrolase</keyword>
<dbReference type="GO" id="GO:0004806">
    <property type="term" value="F:triacylglycerol lipase activity"/>
    <property type="evidence" value="ECO:0007669"/>
    <property type="project" value="TreeGrafter"/>
</dbReference>
<comment type="similarity">
    <text evidence="1">Belongs to the 'GDXG' lipolytic enzyme family.</text>
</comment>
<dbReference type="Proteomes" id="UP000468531">
    <property type="component" value="Unassembled WGS sequence"/>
</dbReference>
<protein>
    <submittedName>
        <fullName evidence="5">Alpha/beta hydrolase</fullName>
    </submittedName>
</protein>
<keyword evidence="6" id="KW-1185">Reference proteome</keyword>
<name>A0A6P1BV87_9BRAD</name>
<organism evidence="5 6">
    <name type="scientific">Bradyrhizobium uaiense</name>
    <dbReference type="NCBI Taxonomy" id="2594946"/>
    <lineage>
        <taxon>Bacteria</taxon>
        <taxon>Pseudomonadati</taxon>
        <taxon>Pseudomonadota</taxon>
        <taxon>Alphaproteobacteria</taxon>
        <taxon>Hyphomicrobiales</taxon>
        <taxon>Nitrobacteraceae</taxon>
        <taxon>Bradyrhizobium</taxon>
    </lineage>
</organism>
<dbReference type="EMBL" id="VKHP01000323">
    <property type="protein sequence ID" value="NEV02209.1"/>
    <property type="molecule type" value="Genomic_DNA"/>
</dbReference>